<keyword evidence="1" id="KW-0472">Membrane</keyword>
<dbReference type="Proteomes" id="UP000576152">
    <property type="component" value="Unassembled WGS sequence"/>
</dbReference>
<keyword evidence="3" id="KW-1185">Reference proteome</keyword>
<accession>A0ABR6HQQ0</accession>
<comment type="caution">
    <text evidence="2">The sequence shown here is derived from an EMBL/GenBank/DDBJ whole genome shotgun (WGS) entry which is preliminary data.</text>
</comment>
<feature type="transmembrane region" description="Helical" evidence="1">
    <location>
        <begin position="20"/>
        <end position="44"/>
    </location>
</feature>
<organism evidence="2 3">
    <name type="scientific">Limimaricola variabilis</name>
    <dbReference type="NCBI Taxonomy" id="1492771"/>
    <lineage>
        <taxon>Bacteria</taxon>
        <taxon>Pseudomonadati</taxon>
        <taxon>Pseudomonadota</taxon>
        <taxon>Alphaproteobacteria</taxon>
        <taxon>Rhodobacterales</taxon>
        <taxon>Paracoccaceae</taxon>
        <taxon>Limimaricola</taxon>
    </lineage>
</organism>
<evidence type="ECO:0000256" key="1">
    <source>
        <dbReference type="SAM" id="Phobius"/>
    </source>
</evidence>
<keyword evidence="1" id="KW-1133">Transmembrane helix</keyword>
<evidence type="ECO:0000313" key="2">
    <source>
        <dbReference type="EMBL" id="MBB3712812.1"/>
    </source>
</evidence>
<protein>
    <submittedName>
        <fullName evidence="2">Uncharacterized protein</fullName>
    </submittedName>
</protein>
<gene>
    <name evidence="2" type="ORF">FHS00_002407</name>
</gene>
<name>A0ABR6HQQ0_9RHOB</name>
<sequence>MGRQVAGALSSQSPAYASLMRLLLTGAGGIKAAMLVALLDSLLLEPKRARHLHTETAVEELTG</sequence>
<dbReference type="EMBL" id="JACIBX010000008">
    <property type="protein sequence ID" value="MBB3712812.1"/>
    <property type="molecule type" value="Genomic_DNA"/>
</dbReference>
<proteinExistence type="predicted"/>
<evidence type="ECO:0000313" key="3">
    <source>
        <dbReference type="Proteomes" id="UP000576152"/>
    </source>
</evidence>
<dbReference type="RefSeq" id="WP_183473753.1">
    <property type="nucleotide sequence ID" value="NZ_JACIBX010000008.1"/>
</dbReference>
<keyword evidence="1" id="KW-0812">Transmembrane</keyword>
<reference evidence="2 3" key="1">
    <citation type="submission" date="2020-08" db="EMBL/GenBank/DDBJ databases">
        <title>Genomic Encyclopedia of Type Strains, Phase III (KMG-III): the genomes of soil and plant-associated and newly described type strains.</title>
        <authorList>
            <person name="Whitman W."/>
        </authorList>
    </citation>
    <scope>NUCLEOTIDE SEQUENCE [LARGE SCALE GENOMIC DNA]</scope>
    <source>
        <strain evidence="2 3">CECT 8572</strain>
    </source>
</reference>